<feature type="region of interest" description="Disordered" evidence="8">
    <location>
        <begin position="981"/>
        <end position="1024"/>
    </location>
</feature>
<evidence type="ECO:0000256" key="6">
    <source>
        <dbReference type="PROSITE-ProRule" id="PRU00502"/>
    </source>
</evidence>
<evidence type="ECO:0000259" key="9">
    <source>
        <dbReference type="PROSITE" id="PS50053"/>
    </source>
</evidence>
<sequence length="1024" mass="114253">MQIFVKTLTGKTITLEVESSDTIDNVKAKIQDKEGIPPDQQRLIFAGKQLEDGRTLSDYNIQKESTLHLVLRLRGGMQIFVKTLTGKTITLEVESSDTIDNVKAKIQDKEGIPPDQQRLIFAGKQLEDGRTLSDYNIQKESTLHLVLRLRGGMQIFVKTLTGKTITLEVESSDTIDNVKAKIQDKEGIPPDQQRLIFAGKQLEDGRTLSDYNIQKESTLHLVLRLRGGMQIFVKTLTGKTITLEVESSDTIDNVKAKIQDKEGIPPDQQRLIFAGKQLEDGRTLSDYNIQKESTLHLVLRLRGGHFRPFWSVEAMPSSYYQLKFELYPTPDPTSSDTISSNSRPNHDQAEIWIPLPGKSNIFDELPAHRPREHRQSNSPRITKKQNSAVTTKVIDCGQQRGKSHDIREETEEGSGNLVRLSEREYREKDKEGPLPKVEDGIGPEKAVRDWRFGRLNVESYTGGQSTMGTPAAPLGPNLGGIGTATKGKLIEHGKNTELGWGVVHLYKEGDEVGGADSGTWGNEGEVEGEGSGDGTIVCVPAVPSYLSPIDFLGFIGEKWRENISHYRMVMTSRLNRYMVLMKFRDRRKAEAWRKEFNGKPFDTFDIVETEICHVVFIKSITFETPDKTDRKRKGSEGANLMSTASPSAINSLKPFPPPTPNLVELPTCPVCLERMDDTAGIMTIVCQHVFHCTCLETWKNTGCPVCRATNPMSDQDDPDNPYSRPFGHGVTNLCTVCDTPNNLWICLICGNVGCGRYEGAHAKQHWKETAHSFSLELETQAIWDYANNKWVHRLIRNKGDGKVMELPSSNNSNSQRATAGAPSDDLVPRAKLENLGKEYTYLLTSQLESQRAYFEEIVNKAVDKAAKAAAAAESASAQAQAALEELVGLREEHRVLKEETVPALEREVAREKSRASKSTELARNLSKAVQEEKQVTAGLMERIEHLKKENEGVAKSLEQLKAENEDLKETNRDLTMFISGQEKLREMEQEGQLQEGELEDGTVGVAEGSSNSRKRKGKGKGKKK</sequence>
<evidence type="ECO:0000256" key="8">
    <source>
        <dbReference type="SAM" id="MobiDB-lite"/>
    </source>
</evidence>
<dbReference type="Pfam" id="PF00240">
    <property type="entry name" value="ubiquitin"/>
    <property type="match status" value="4"/>
</dbReference>
<dbReference type="Proteomes" id="UP001301958">
    <property type="component" value="Unassembled WGS sequence"/>
</dbReference>
<dbReference type="GO" id="GO:0005634">
    <property type="term" value="C:nucleus"/>
    <property type="evidence" value="ECO:0007669"/>
    <property type="project" value="UniProtKB-SubCell"/>
</dbReference>
<dbReference type="InterPro" id="IPR019956">
    <property type="entry name" value="Ubiquitin_dom"/>
</dbReference>
<dbReference type="Pfam" id="PF02148">
    <property type="entry name" value="zf-UBP"/>
    <property type="match status" value="1"/>
</dbReference>
<feature type="domain" description="UBP-type" evidence="11">
    <location>
        <begin position="701"/>
        <end position="810"/>
    </location>
</feature>
<feature type="compositionally biased region" description="Basic residues" evidence="8">
    <location>
        <begin position="1012"/>
        <end position="1024"/>
    </location>
</feature>
<keyword evidence="6" id="KW-0479">Metal-binding</keyword>
<evidence type="ECO:0000313" key="12">
    <source>
        <dbReference type="EMBL" id="KAK4232472.1"/>
    </source>
</evidence>
<feature type="region of interest" description="Disordered" evidence="8">
    <location>
        <begin position="369"/>
        <end position="388"/>
    </location>
</feature>
<proteinExistence type="predicted"/>
<reference evidence="12" key="2">
    <citation type="submission" date="2023-05" db="EMBL/GenBank/DDBJ databases">
        <authorList>
            <consortium name="Lawrence Berkeley National Laboratory"/>
            <person name="Steindorff A."/>
            <person name="Hensen N."/>
            <person name="Bonometti L."/>
            <person name="Westerberg I."/>
            <person name="Brannstrom I.O."/>
            <person name="Guillou S."/>
            <person name="Cros-Aarteil S."/>
            <person name="Calhoun S."/>
            <person name="Haridas S."/>
            <person name="Kuo A."/>
            <person name="Mondo S."/>
            <person name="Pangilinan J."/>
            <person name="Riley R."/>
            <person name="Labutti K."/>
            <person name="Andreopoulos B."/>
            <person name="Lipzen A."/>
            <person name="Chen C."/>
            <person name="Yanf M."/>
            <person name="Daum C."/>
            <person name="Ng V."/>
            <person name="Clum A."/>
            <person name="Ohm R."/>
            <person name="Martin F."/>
            <person name="Silar P."/>
            <person name="Natvig D."/>
            <person name="Lalanne C."/>
            <person name="Gautier V."/>
            <person name="Ament-Velasquez S.L."/>
            <person name="Kruys A."/>
            <person name="Hutchinson M.I."/>
            <person name="Powell A.J."/>
            <person name="Barry K."/>
            <person name="Miller A.N."/>
            <person name="Grigoriev I.V."/>
            <person name="Debuchy R."/>
            <person name="Gladieux P."/>
            <person name="Thoren M.H."/>
            <person name="Johannesson H."/>
        </authorList>
    </citation>
    <scope>NUCLEOTIDE SEQUENCE</scope>
    <source>
        <strain evidence="12">CBS 990.96</strain>
    </source>
</reference>
<evidence type="ECO:0000256" key="5">
    <source>
        <dbReference type="ARBA" id="ARBA00023242"/>
    </source>
</evidence>
<feature type="coiled-coil region" evidence="7">
    <location>
        <begin position="929"/>
        <end position="977"/>
    </location>
</feature>
<keyword evidence="5" id="KW-0539">Nucleus</keyword>
<feature type="compositionally biased region" description="Polar residues" evidence="8">
    <location>
        <begin position="376"/>
        <end position="388"/>
    </location>
</feature>
<keyword evidence="3" id="KW-0963">Cytoplasm</keyword>
<evidence type="ECO:0000256" key="4">
    <source>
        <dbReference type="ARBA" id="ARBA00022499"/>
    </source>
</evidence>
<dbReference type="Gene3D" id="3.30.40.10">
    <property type="entry name" value="Zinc/RING finger domain, C3HC4 (zinc finger)"/>
    <property type="match status" value="2"/>
</dbReference>
<dbReference type="InterPro" id="IPR047243">
    <property type="entry name" value="RING-H2_BRAP2"/>
</dbReference>
<dbReference type="InterPro" id="IPR019954">
    <property type="entry name" value="Ubiquitin_CS"/>
</dbReference>
<dbReference type="InterPro" id="IPR013083">
    <property type="entry name" value="Znf_RING/FYVE/PHD"/>
</dbReference>
<dbReference type="Pfam" id="PF13639">
    <property type="entry name" value="zf-RING_2"/>
    <property type="match status" value="1"/>
</dbReference>
<feature type="region of interest" description="Disordered" evidence="8">
    <location>
        <begin position="805"/>
        <end position="824"/>
    </location>
</feature>
<comment type="caution">
    <text evidence="12">The sequence shown here is derived from an EMBL/GenBank/DDBJ whole genome shotgun (WGS) entry which is preliminary data.</text>
</comment>
<dbReference type="Gene3D" id="3.10.20.90">
    <property type="entry name" value="Phosphatidylinositol 3-kinase Catalytic Subunit, Chain A, domain 1"/>
    <property type="match status" value="4"/>
</dbReference>
<dbReference type="PANTHER" id="PTHR10666">
    <property type="entry name" value="UBIQUITIN"/>
    <property type="match status" value="1"/>
</dbReference>
<evidence type="ECO:0000256" key="7">
    <source>
        <dbReference type="SAM" id="Coils"/>
    </source>
</evidence>
<feature type="domain" description="Ubiquitin-like" evidence="9">
    <location>
        <begin position="153"/>
        <end position="228"/>
    </location>
</feature>
<evidence type="ECO:0000256" key="2">
    <source>
        <dbReference type="ARBA" id="ARBA00004496"/>
    </source>
</evidence>
<accession>A0AAN7H622</accession>
<dbReference type="InterPro" id="IPR011422">
    <property type="entry name" value="BRAP2/ETP1_RRM"/>
</dbReference>
<keyword evidence="6" id="KW-0863">Zinc-finger</keyword>
<reference evidence="12" key="1">
    <citation type="journal article" date="2023" name="Mol. Phylogenet. Evol.">
        <title>Genome-scale phylogeny and comparative genomics of the fungal order Sordariales.</title>
        <authorList>
            <person name="Hensen N."/>
            <person name="Bonometti L."/>
            <person name="Westerberg I."/>
            <person name="Brannstrom I.O."/>
            <person name="Guillou S."/>
            <person name="Cros-Aarteil S."/>
            <person name="Calhoun S."/>
            <person name="Haridas S."/>
            <person name="Kuo A."/>
            <person name="Mondo S."/>
            <person name="Pangilinan J."/>
            <person name="Riley R."/>
            <person name="LaButti K."/>
            <person name="Andreopoulos B."/>
            <person name="Lipzen A."/>
            <person name="Chen C."/>
            <person name="Yan M."/>
            <person name="Daum C."/>
            <person name="Ng V."/>
            <person name="Clum A."/>
            <person name="Steindorff A."/>
            <person name="Ohm R.A."/>
            <person name="Martin F."/>
            <person name="Silar P."/>
            <person name="Natvig D.O."/>
            <person name="Lalanne C."/>
            <person name="Gautier V."/>
            <person name="Ament-Velasquez S.L."/>
            <person name="Kruys A."/>
            <person name="Hutchinson M.I."/>
            <person name="Powell A.J."/>
            <person name="Barry K."/>
            <person name="Miller A.N."/>
            <person name="Grigoriev I.V."/>
            <person name="Debuchy R."/>
            <person name="Gladieux P."/>
            <person name="Hiltunen Thoren M."/>
            <person name="Johannesson H."/>
        </authorList>
    </citation>
    <scope>NUCLEOTIDE SEQUENCE</scope>
    <source>
        <strain evidence="12">CBS 990.96</strain>
    </source>
</reference>
<evidence type="ECO:0000259" key="11">
    <source>
        <dbReference type="PROSITE" id="PS50271"/>
    </source>
</evidence>
<keyword evidence="7" id="KW-0175">Coiled coil</keyword>
<protein>
    <submittedName>
        <fullName evidence="12">Ubiquitin-related domain-containing protein</fullName>
    </submittedName>
</protein>
<dbReference type="InterPro" id="IPR050158">
    <property type="entry name" value="Ubiquitin_ubiquitin-like"/>
</dbReference>
<dbReference type="PRINTS" id="PR00348">
    <property type="entry name" value="UBIQUITIN"/>
</dbReference>
<feature type="region of interest" description="Disordered" evidence="8">
    <location>
        <begin position="626"/>
        <end position="653"/>
    </location>
</feature>
<gene>
    <name evidence="12" type="ORF">QBC38DRAFT_505805</name>
</gene>
<dbReference type="FunFam" id="3.10.20.90:FF:000014">
    <property type="entry name" value="Ubiquitin-60S ribosomal L40 fusion"/>
    <property type="match status" value="4"/>
</dbReference>
<dbReference type="CDD" id="cd16457">
    <property type="entry name" value="RING-H2_BRAP2"/>
    <property type="match status" value="1"/>
</dbReference>
<dbReference type="SUPFAM" id="SSF57850">
    <property type="entry name" value="RING/U-box"/>
    <property type="match status" value="1"/>
</dbReference>
<feature type="domain" description="RING-type" evidence="10">
    <location>
        <begin position="668"/>
        <end position="707"/>
    </location>
</feature>
<evidence type="ECO:0000259" key="10">
    <source>
        <dbReference type="PROSITE" id="PS50089"/>
    </source>
</evidence>
<dbReference type="PROSITE" id="PS00299">
    <property type="entry name" value="UBIQUITIN_1"/>
    <property type="match status" value="4"/>
</dbReference>
<name>A0AAN7H622_9PEZI</name>
<dbReference type="AlphaFoldDB" id="A0AAN7H622"/>
<evidence type="ECO:0000313" key="13">
    <source>
        <dbReference type="Proteomes" id="UP001301958"/>
    </source>
</evidence>
<feature type="domain" description="Ubiquitin-like" evidence="9">
    <location>
        <begin position="77"/>
        <end position="152"/>
    </location>
</feature>
<feature type="region of interest" description="Disordered" evidence="8">
    <location>
        <begin position="397"/>
        <end position="416"/>
    </location>
</feature>
<feature type="domain" description="Ubiquitin-like" evidence="9">
    <location>
        <begin position="229"/>
        <end position="304"/>
    </location>
</feature>
<evidence type="ECO:0000256" key="1">
    <source>
        <dbReference type="ARBA" id="ARBA00004123"/>
    </source>
</evidence>
<dbReference type="SUPFAM" id="SSF54236">
    <property type="entry name" value="Ubiquitin-like"/>
    <property type="match status" value="4"/>
</dbReference>
<dbReference type="SMART" id="SM00184">
    <property type="entry name" value="RING"/>
    <property type="match status" value="1"/>
</dbReference>
<evidence type="ECO:0000256" key="3">
    <source>
        <dbReference type="ARBA" id="ARBA00022490"/>
    </source>
</evidence>
<dbReference type="EMBL" id="MU865287">
    <property type="protein sequence ID" value="KAK4232472.1"/>
    <property type="molecule type" value="Genomic_DNA"/>
</dbReference>
<dbReference type="SMART" id="SM00213">
    <property type="entry name" value="UBQ"/>
    <property type="match status" value="4"/>
</dbReference>
<keyword evidence="13" id="KW-1185">Reference proteome</keyword>
<keyword evidence="4" id="KW-1017">Isopeptide bond</keyword>
<dbReference type="InterPro" id="IPR000626">
    <property type="entry name" value="Ubiquitin-like_dom"/>
</dbReference>
<dbReference type="InterPro" id="IPR029071">
    <property type="entry name" value="Ubiquitin-like_domsf"/>
</dbReference>
<dbReference type="CDD" id="cd01803">
    <property type="entry name" value="Ubl_ubiquitin"/>
    <property type="match status" value="4"/>
</dbReference>
<dbReference type="PROSITE" id="PS50053">
    <property type="entry name" value="UBIQUITIN_2"/>
    <property type="match status" value="4"/>
</dbReference>
<dbReference type="Pfam" id="PF07576">
    <property type="entry name" value="BRAP2"/>
    <property type="match status" value="1"/>
</dbReference>
<feature type="compositionally biased region" description="Polar residues" evidence="8">
    <location>
        <begin position="807"/>
        <end position="817"/>
    </location>
</feature>
<dbReference type="PROSITE" id="PS50271">
    <property type="entry name" value="ZF_UBP"/>
    <property type="match status" value="1"/>
</dbReference>
<comment type="subcellular location">
    <subcellularLocation>
        <location evidence="2">Cytoplasm</location>
    </subcellularLocation>
    <subcellularLocation>
        <location evidence="1">Nucleus</location>
    </subcellularLocation>
</comment>
<dbReference type="PROSITE" id="PS50089">
    <property type="entry name" value="ZF_RING_2"/>
    <property type="match status" value="1"/>
</dbReference>
<feature type="region of interest" description="Disordered" evidence="8">
    <location>
        <begin position="513"/>
        <end position="532"/>
    </location>
</feature>
<dbReference type="GO" id="GO:0008270">
    <property type="term" value="F:zinc ion binding"/>
    <property type="evidence" value="ECO:0007669"/>
    <property type="project" value="UniProtKB-KW"/>
</dbReference>
<organism evidence="12 13">
    <name type="scientific">Podospora fimiseda</name>
    <dbReference type="NCBI Taxonomy" id="252190"/>
    <lineage>
        <taxon>Eukaryota</taxon>
        <taxon>Fungi</taxon>
        <taxon>Dikarya</taxon>
        <taxon>Ascomycota</taxon>
        <taxon>Pezizomycotina</taxon>
        <taxon>Sordariomycetes</taxon>
        <taxon>Sordariomycetidae</taxon>
        <taxon>Sordariales</taxon>
        <taxon>Podosporaceae</taxon>
        <taxon>Podospora</taxon>
    </lineage>
</organism>
<dbReference type="SMART" id="SM00290">
    <property type="entry name" value="ZnF_UBP"/>
    <property type="match status" value="1"/>
</dbReference>
<dbReference type="InterPro" id="IPR001841">
    <property type="entry name" value="Znf_RING"/>
</dbReference>
<feature type="domain" description="Ubiquitin-like" evidence="9">
    <location>
        <begin position="1"/>
        <end position="76"/>
    </location>
</feature>
<dbReference type="GO" id="GO:0005737">
    <property type="term" value="C:cytoplasm"/>
    <property type="evidence" value="ECO:0007669"/>
    <property type="project" value="UniProtKB-SubCell"/>
</dbReference>
<feature type="compositionally biased region" description="Polar residues" evidence="8">
    <location>
        <begin position="640"/>
        <end position="650"/>
    </location>
</feature>
<dbReference type="InterPro" id="IPR001607">
    <property type="entry name" value="Znf_UBP"/>
</dbReference>
<keyword evidence="6" id="KW-0862">Zinc</keyword>
<feature type="coiled-coil region" evidence="7">
    <location>
        <begin position="865"/>
        <end position="899"/>
    </location>
</feature>